<evidence type="ECO:0000259" key="2">
    <source>
        <dbReference type="PROSITE" id="PS50206"/>
    </source>
</evidence>
<dbReference type="EMBL" id="LZSY01000005">
    <property type="protein sequence ID" value="OBB98226.1"/>
    <property type="molecule type" value="Genomic_DNA"/>
</dbReference>
<keyword evidence="3" id="KW-0808">Transferase</keyword>
<dbReference type="Gene3D" id="3.40.250.10">
    <property type="entry name" value="Rhodanese-like domain"/>
    <property type="match status" value="2"/>
</dbReference>
<dbReference type="InterPro" id="IPR001763">
    <property type="entry name" value="Rhodanese-like_dom"/>
</dbReference>
<dbReference type="GO" id="GO:0070813">
    <property type="term" value="P:hydrogen sulfide metabolic process"/>
    <property type="evidence" value="ECO:0007669"/>
    <property type="project" value="TreeGrafter"/>
</dbReference>
<dbReference type="SMART" id="SM00849">
    <property type="entry name" value="Lactamase_B"/>
    <property type="match status" value="1"/>
</dbReference>
<name>A0A1A0WHQ7_MYCPR</name>
<dbReference type="SUPFAM" id="SSF56281">
    <property type="entry name" value="Metallo-hydrolase/oxidoreductase"/>
    <property type="match status" value="1"/>
</dbReference>
<proteinExistence type="predicted"/>
<dbReference type="SMART" id="SM00450">
    <property type="entry name" value="RHOD"/>
    <property type="match status" value="2"/>
</dbReference>
<dbReference type="GO" id="GO:0046872">
    <property type="term" value="F:metal ion binding"/>
    <property type="evidence" value="ECO:0007669"/>
    <property type="project" value="UniProtKB-KW"/>
</dbReference>
<accession>A0A1A0WHQ7</accession>
<dbReference type="PANTHER" id="PTHR43084">
    <property type="entry name" value="PERSULFIDE DIOXYGENASE ETHE1"/>
    <property type="match status" value="1"/>
</dbReference>
<dbReference type="Proteomes" id="UP000094008">
    <property type="component" value="Unassembled WGS sequence"/>
</dbReference>
<dbReference type="Pfam" id="PF00753">
    <property type="entry name" value="Lactamase_B"/>
    <property type="match status" value="1"/>
</dbReference>
<dbReference type="CDD" id="cd00158">
    <property type="entry name" value="RHOD"/>
    <property type="match status" value="1"/>
</dbReference>
<dbReference type="GO" id="GO:0050313">
    <property type="term" value="F:sulfur dioxygenase activity"/>
    <property type="evidence" value="ECO:0007669"/>
    <property type="project" value="InterPro"/>
</dbReference>
<keyword evidence="1" id="KW-0479">Metal-binding</keyword>
<dbReference type="Gene3D" id="3.60.15.10">
    <property type="entry name" value="Ribonuclease Z/Hydroxyacylglutathione hydrolase-like"/>
    <property type="match status" value="1"/>
</dbReference>
<reference evidence="4" key="1">
    <citation type="submission" date="2016-06" db="EMBL/GenBank/DDBJ databases">
        <authorList>
            <person name="Sutton G."/>
            <person name="Brinkac L."/>
            <person name="Sanka R."/>
            <person name="Adams M."/>
            <person name="Lau E."/>
            <person name="Mehaffy C."/>
            <person name="Tameris M."/>
            <person name="Hatherill M."/>
            <person name="Hanekom W."/>
            <person name="Mahomed H."/>
            <person name="Mcshane H."/>
        </authorList>
    </citation>
    <scope>NUCLEOTIDE SEQUENCE [LARGE SCALE GENOMIC DNA]</scope>
    <source>
        <strain evidence="4">852002-10433_SCH5171157</strain>
    </source>
</reference>
<feature type="non-terminal residue" evidence="3">
    <location>
        <position position="472"/>
    </location>
</feature>
<dbReference type="PROSITE" id="PS50206">
    <property type="entry name" value="RHODANESE_3"/>
    <property type="match status" value="2"/>
</dbReference>
<dbReference type="InterPro" id="IPR001279">
    <property type="entry name" value="Metallo-B-lactamas"/>
</dbReference>
<sequence length="472" mass="51254">MKFIQYYLDCLSHASYLIGDESSGRAVVVDPQRDVSEYVTDAEKLGMQITHVIETHFHADFLSGHLELAEATGATIVYSSVAKPEFDHLGVEDGQHISLGEVVLEFRHTPGHTPESMSIVIYEHADDAVPYGVLTGDTLFIGDVGRPDLLASIGYTRDELADKLYHSLHEKLLPLPDATRVFPAHGAGSACGKNLSTELSSTMGEQKQTNYALRAPDKQSFIELVTAGQPPAPGYFVYDAILNRKDRALLDEEANPEALDYRQATEAVADGAMLIDGRSPEDFALGHLRNAINIGLAGRYAEFAGSVVKPDADIVLVTDPGEEREGKNRLARIGFDRVLGYLDNPERTMFEHQDDVTVASRLTAAAFGERAGSVADLQIVDVRNPGETEAGTIPGAVNIPVGQLPDRTGELDPTRPTVVYCAGGYRSSVAASLLRQRGFTDVSDILGGYGAWVDILVVFSCLSDDLRRLRRP</sequence>
<evidence type="ECO:0000313" key="4">
    <source>
        <dbReference type="Proteomes" id="UP000094008"/>
    </source>
</evidence>
<dbReference type="InterPro" id="IPR044528">
    <property type="entry name" value="POD-like_MBL-fold"/>
</dbReference>
<dbReference type="PANTHER" id="PTHR43084:SF1">
    <property type="entry name" value="PERSULFIDE DIOXYGENASE ETHE1, MITOCHONDRIAL"/>
    <property type="match status" value="1"/>
</dbReference>
<dbReference type="InterPro" id="IPR036866">
    <property type="entry name" value="RibonucZ/Hydroxyglut_hydro"/>
</dbReference>
<dbReference type="GO" id="GO:0016740">
    <property type="term" value="F:transferase activity"/>
    <property type="evidence" value="ECO:0007669"/>
    <property type="project" value="UniProtKB-KW"/>
</dbReference>
<evidence type="ECO:0000313" key="3">
    <source>
        <dbReference type="EMBL" id="OBB98226.1"/>
    </source>
</evidence>
<dbReference type="AlphaFoldDB" id="A0A1A0WHQ7"/>
<dbReference type="SUPFAM" id="SSF52821">
    <property type="entry name" value="Rhodanese/Cell cycle control phosphatase"/>
    <property type="match status" value="2"/>
</dbReference>
<dbReference type="InterPro" id="IPR051682">
    <property type="entry name" value="Mito_Persulfide_Diox"/>
</dbReference>
<organism evidence="3 4">
    <name type="scientific">Mycolicibacterium peregrinum</name>
    <name type="common">Mycobacterium peregrinum</name>
    <dbReference type="NCBI Taxonomy" id="43304"/>
    <lineage>
        <taxon>Bacteria</taxon>
        <taxon>Bacillati</taxon>
        <taxon>Actinomycetota</taxon>
        <taxon>Actinomycetes</taxon>
        <taxon>Mycobacteriales</taxon>
        <taxon>Mycobacteriaceae</taxon>
        <taxon>Mycolicibacterium</taxon>
    </lineage>
</organism>
<dbReference type="OrthoDB" id="3196337at2"/>
<feature type="domain" description="Rhodanese" evidence="2">
    <location>
        <begin position="373"/>
        <end position="454"/>
    </location>
</feature>
<dbReference type="CDD" id="cd07724">
    <property type="entry name" value="POD-like_MBL-fold"/>
    <property type="match status" value="1"/>
</dbReference>
<feature type="domain" description="Rhodanese" evidence="2">
    <location>
        <begin position="268"/>
        <end position="317"/>
    </location>
</feature>
<dbReference type="Pfam" id="PF00581">
    <property type="entry name" value="Rhodanese"/>
    <property type="match status" value="2"/>
</dbReference>
<evidence type="ECO:0000256" key="1">
    <source>
        <dbReference type="ARBA" id="ARBA00022723"/>
    </source>
</evidence>
<dbReference type="GO" id="GO:0006749">
    <property type="term" value="P:glutathione metabolic process"/>
    <property type="evidence" value="ECO:0007669"/>
    <property type="project" value="InterPro"/>
</dbReference>
<dbReference type="FunFam" id="3.60.15.10:FF:000030">
    <property type="entry name" value="Metallo-beta-lactamase family protein"/>
    <property type="match status" value="1"/>
</dbReference>
<protein>
    <submittedName>
        <fullName evidence="3">Sulfurtransferase</fullName>
    </submittedName>
</protein>
<dbReference type="RefSeq" id="WP_064877848.1">
    <property type="nucleotide sequence ID" value="NZ_LZSY01000005.1"/>
</dbReference>
<dbReference type="InterPro" id="IPR036873">
    <property type="entry name" value="Rhodanese-like_dom_sf"/>
</dbReference>
<comment type="caution">
    <text evidence="3">The sequence shown here is derived from an EMBL/GenBank/DDBJ whole genome shotgun (WGS) entry which is preliminary data.</text>
</comment>
<gene>
    <name evidence="3" type="ORF">A5779_13150</name>
</gene>